<dbReference type="EMBL" id="SJPS01000002">
    <property type="protein sequence ID" value="TWU28535.1"/>
    <property type="molecule type" value="Genomic_DNA"/>
</dbReference>
<comment type="function">
    <text evidence="6">RNaseP catalyzes the removal of the 5'-leader sequence from pre-tRNA to produce the mature 5'-terminus. It can also cleave other RNA substrates such as 4.5S RNA. The protein component plays an auxiliary but essential role in vivo by binding to the 5'-leader sequence and broadening the substrate specificity of the ribozyme.</text>
</comment>
<accession>A0A5C6CXC6</accession>
<dbReference type="InterPro" id="IPR014721">
    <property type="entry name" value="Ribsml_uS5_D2-typ_fold_subgr"/>
</dbReference>
<keyword evidence="3 6" id="KW-0255">Endonuclease</keyword>
<dbReference type="InterPro" id="IPR020568">
    <property type="entry name" value="Ribosomal_Su5_D2-typ_SF"/>
</dbReference>
<comment type="similarity">
    <text evidence="6">Belongs to the RnpA family.</text>
</comment>
<evidence type="ECO:0000256" key="2">
    <source>
        <dbReference type="ARBA" id="ARBA00022722"/>
    </source>
</evidence>
<keyword evidence="4 6" id="KW-0378">Hydrolase</keyword>
<comment type="catalytic activity">
    <reaction evidence="6">
        <text>Endonucleolytic cleavage of RNA, removing 5'-extranucleotides from tRNA precursor.</text>
        <dbReference type="EC" id="3.1.26.5"/>
    </reaction>
</comment>
<dbReference type="Gene3D" id="3.30.230.10">
    <property type="match status" value="1"/>
</dbReference>
<dbReference type="GO" id="GO:0042781">
    <property type="term" value="F:3'-tRNA processing endoribonuclease activity"/>
    <property type="evidence" value="ECO:0007669"/>
    <property type="project" value="TreeGrafter"/>
</dbReference>
<dbReference type="AlphaFoldDB" id="A0A5C6CXC6"/>
<dbReference type="HAMAP" id="MF_00227">
    <property type="entry name" value="RNase_P"/>
    <property type="match status" value="1"/>
</dbReference>
<keyword evidence="1 6" id="KW-0819">tRNA processing</keyword>
<evidence type="ECO:0000256" key="3">
    <source>
        <dbReference type="ARBA" id="ARBA00022759"/>
    </source>
</evidence>
<sequence length="124" mass="13935">MNSNRFPKSARLLKSDEFDRVFRRRCVVSDDLLVLHAERGLAEETRMGLVVSRKCGNAVVRNRWKRILREAFRLVRSELPQGLDLVIVPRRNGKPGAIPSLVAAQSSLSELVKRAAKKLASASK</sequence>
<dbReference type="Proteomes" id="UP000318437">
    <property type="component" value="Unassembled WGS sequence"/>
</dbReference>
<name>A0A5C6CXC6_9BACT</name>
<evidence type="ECO:0000313" key="8">
    <source>
        <dbReference type="EMBL" id="TWU28535.1"/>
    </source>
</evidence>
<dbReference type="GO" id="GO:0004526">
    <property type="term" value="F:ribonuclease P activity"/>
    <property type="evidence" value="ECO:0007669"/>
    <property type="project" value="UniProtKB-UniRule"/>
</dbReference>
<reference evidence="8 9" key="1">
    <citation type="submission" date="2019-02" db="EMBL/GenBank/DDBJ databases">
        <title>Deep-cultivation of Planctomycetes and their phenomic and genomic characterization uncovers novel biology.</title>
        <authorList>
            <person name="Wiegand S."/>
            <person name="Jogler M."/>
            <person name="Boedeker C."/>
            <person name="Pinto D."/>
            <person name="Vollmers J."/>
            <person name="Rivas-Marin E."/>
            <person name="Kohn T."/>
            <person name="Peeters S.H."/>
            <person name="Heuer A."/>
            <person name="Rast P."/>
            <person name="Oberbeckmann S."/>
            <person name="Bunk B."/>
            <person name="Jeske O."/>
            <person name="Meyerdierks A."/>
            <person name="Storesund J.E."/>
            <person name="Kallscheuer N."/>
            <person name="Luecker S."/>
            <person name="Lage O.M."/>
            <person name="Pohl T."/>
            <person name="Merkel B.J."/>
            <person name="Hornburger P."/>
            <person name="Mueller R.-W."/>
            <person name="Bruemmer F."/>
            <person name="Labrenz M."/>
            <person name="Spormann A.M."/>
            <person name="Op Den Camp H."/>
            <person name="Overmann J."/>
            <person name="Amann R."/>
            <person name="Jetten M.S.M."/>
            <person name="Mascher T."/>
            <person name="Medema M.H."/>
            <person name="Devos D.P."/>
            <person name="Kaster A.-K."/>
            <person name="Ovreas L."/>
            <person name="Rohde M."/>
            <person name="Galperin M.Y."/>
            <person name="Jogler C."/>
        </authorList>
    </citation>
    <scope>NUCLEOTIDE SEQUENCE [LARGE SCALE GENOMIC DNA]</scope>
    <source>
        <strain evidence="8 9">Pla144</strain>
    </source>
</reference>
<comment type="subunit">
    <text evidence="6">Consists of a catalytic RNA component (M1 or rnpB) and a protein subunit.</text>
</comment>
<dbReference type="RefSeq" id="WP_146450101.1">
    <property type="nucleotide sequence ID" value="NZ_SJPS01000002.1"/>
</dbReference>
<dbReference type="InterPro" id="IPR000100">
    <property type="entry name" value="RNase_P"/>
</dbReference>
<evidence type="ECO:0000256" key="5">
    <source>
        <dbReference type="ARBA" id="ARBA00022884"/>
    </source>
</evidence>
<dbReference type="Pfam" id="PF00825">
    <property type="entry name" value="Ribonuclease_P"/>
    <property type="match status" value="1"/>
</dbReference>
<dbReference type="PANTHER" id="PTHR33992">
    <property type="entry name" value="RIBONUCLEASE P PROTEIN COMPONENT"/>
    <property type="match status" value="1"/>
</dbReference>
<evidence type="ECO:0000256" key="6">
    <source>
        <dbReference type="HAMAP-Rule" id="MF_00227"/>
    </source>
</evidence>
<dbReference type="NCBIfam" id="TIGR00188">
    <property type="entry name" value="rnpA"/>
    <property type="match status" value="1"/>
</dbReference>
<keyword evidence="5 6" id="KW-0694">RNA-binding</keyword>
<evidence type="ECO:0000256" key="1">
    <source>
        <dbReference type="ARBA" id="ARBA00022694"/>
    </source>
</evidence>
<dbReference type="GO" id="GO:0000049">
    <property type="term" value="F:tRNA binding"/>
    <property type="evidence" value="ECO:0007669"/>
    <property type="project" value="UniProtKB-UniRule"/>
</dbReference>
<proteinExistence type="inferred from homology"/>
<dbReference type="GO" id="GO:0030677">
    <property type="term" value="C:ribonuclease P complex"/>
    <property type="evidence" value="ECO:0007669"/>
    <property type="project" value="TreeGrafter"/>
</dbReference>
<dbReference type="PANTHER" id="PTHR33992:SF1">
    <property type="entry name" value="RIBONUCLEASE P PROTEIN COMPONENT"/>
    <property type="match status" value="1"/>
</dbReference>
<evidence type="ECO:0000313" key="9">
    <source>
        <dbReference type="Proteomes" id="UP000318437"/>
    </source>
</evidence>
<evidence type="ECO:0000256" key="4">
    <source>
        <dbReference type="ARBA" id="ARBA00022801"/>
    </source>
</evidence>
<dbReference type="OrthoDB" id="9810867at2"/>
<dbReference type="EC" id="3.1.26.5" evidence="6 7"/>
<dbReference type="GO" id="GO:0001682">
    <property type="term" value="P:tRNA 5'-leader removal"/>
    <property type="evidence" value="ECO:0007669"/>
    <property type="project" value="UniProtKB-UniRule"/>
</dbReference>
<keyword evidence="9" id="KW-1185">Reference proteome</keyword>
<comment type="caution">
    <text evidence="8">The sequence shown here is derived from an EMBL/GenBank/DDBJ whole genome shotgun (WGS) entry which is preliminary data.</text>
</comment>
<keyword evidence="2 6" id="KW-0540">Nuclease</keyword>
<dbReference type="SUPFAM" id="SSF54211">
    <property type="entry name" value="Ribosomal protein S5 domain 2-like"/>
    <property type="match status" value="1"/>
</dbReference>
<gene>
    <name evidence="6 8" type="primary">rnpA</name>
    <name evidence="8" type="ORF">Pla144_18250</name>
</gene>
<evidence type="ECO:0000256" key="7">
    <source>
        <dbReference type="NCBIfam" id="TIGR00188"/>
    </source>
</evidence>
<protein>
    <recommendedName>
        <fullName evidence="6 7">Ribonuclease P protein component</fullName>
        <shortName evidence="6">RNase P protein</shortName>
        <shortName evidence="6">RNaseP protein</shortName>
        <ecNumber evidence="6 7">3.1.26.5</ecNumber>
    </recommendedName>
    <alternativeName>
        <fullName evidence="6">Protein C5</fullName>
    </alternativeName>
</protein>
<organism evidence="8 9">
    <name type="scientific">Bythopirellula polymerisocia</name>
    <dbReference type="NCBI Taxonomy" id="2528003"/>
    <lineage>
        <taxon>Bacteria</taxon>
        <taxon>Pseudomonadati</taxon>
        <taxon>Planctomycetota</taxon>
        <taxon>Planctomycetia</taxon>
        <taxon>Pirellulales</taxon>
        <taxon>Lacipirellulaceae</taxon>
        <taxon>Bythopirellula</taxon>
    </lineage>
</organism>